<evidence type="ECO:0000256" key="1">
    <source>
        <dbReference type="SAM" id="MobiDB-lite"/>
    </source>
</evidence>
<protein>
    <submittedName>
        <fullName evidence="2">Uncharacterized protein</fullName>
    </submittedName>
</protein>
<gene>
    <name evidence="2" type="ORF">O3303_18520</name>
</gene>
<name>A0ABY7LMW9_9BACT</name>
<evidence type="ECO:0000313" key="2">
    <source>
        <dbReference type="EMBL" id="WBA41792.1"/>
    </source>
</evidence>
<proteinExistence type="predicted"/>
<feature type="compositionally biased region" description="Polar residues" evidence="1">
    <location>
        <begin position="139"/>
        <end position="150"/>
    </location>
</feature>
<feature type="region of interest" description="Disordered" evidence="1">
    <location>
        <begin position="83"/>
        <end position="150"/>
    </location>
</feature>
<keyword evidence="3" id="KW-1185">Reference proteome</keyword>
<organism evidence="2 3">
    <name type="scientific">Hymenobacter canadensis</name>
    <dbReference type="NCBI Taxonomy" id="2999067"/>
    <lineage>
        <taxon>Bacteria</taxon>
        <taxon>Pseudomonadati</taxon>
        <taxon>Bacteroidota</taxon>
        <taxon>Cytophagia</taxon>
        <taxon>Cytophagales</taxon>
        <taxon>Hymenobacteraceae</taxon>
        <taxon>Hymenobacter</taxon>
    </lineage>
</organism>
<dbReference type="EMBL" id="CP114767">
    <property type="protein sequence ID" value="WBA41792.1"/>
    <property type="molecule type" value="Genomic_DNA"/>
</dbReference>
<reference evidence="2 3" key="1">
    <citation type="submission" date="2022-12" db="EMBL/GenBank/DDBJ databases">
        <title>Hymenobacter canadensis sp. nov. isolated from lake water of the Cambridge Bay, Canada.</title>
        <authorList>
            <person name="Kim W.H."/>
            <person name="Lee Y.M."/>
        </authorList>
    </citation>
    <scope>NUCLEOTIDE SEQUENCE [LARGE SCALE GENOMIC DNA]</scope>
    <source>
        <strain evidence="2 3">PAMC 29467</strain>
    </source>
</reference>
<feature type="compositionally biased region" description="Basic and acidic residues" evidence="1">
    <location>
        <begin position="104"/>
        <end position="113"/>
    </location>
</feature>
<accession>A0ABY7LMW9</accession>
<sequence>MKPVLWRPLWLSTAIGLAGCYGNTVPGSTSSVGSSAPIDTTLYAPAAKGPLTYRSRQPQLDKPLPAKVTTDTNVAARIRTPRVTPYVPAARTRPAASTLPATRRVQEATERELQALSPVGRLPASPVPQTDVTSRPPASASTPANLSTTD</sequence>
<dbReference type="RefSeq" id="WP_269559854.1">
    <property type="nucleotide sequence ID" value="NZ_CP114767.1"/>
</dbReference>
<evidence type="ECO:0000313" key="3">
    <source>
        <dbReference type="Proteomes" id="UP001211005"/>
    </source>
</evidence>
<dbReference type="PROSITE" id="PS51257">
    <property type="entry name" value="PROKAR_LIPOPROTEIN"/>
    <property type="match status" value="1"/>
</dbReference>
<dbReference type="Proteomes" id="UP001211005">
    <property type="component" value="Chromosome"/>
</dbReference>